<dbReference type="PANTHER" id="PTHR47938">
    <property type="entry name" value="RESPIRATORY COMPLEX I CHAPERONE (CIA84), PUTATIVE (AFU_ORTHOLOGUE AFUA_2G06020)-RELATED"/>
    <property type="match status" value="1"/>
</dbReference>
<dbReference type="Gene3D" id="1.25.40.10">
    <property type="entry name" value="Tetratricopeptide repeat domain"/>
    <property type="match status" value="3"/>
</dbReference>
<feature type="repeat" description="PPR" evidence="3">
    <location>
        <begin position="219"/>
        <end position="253"/>
    </location>
</feature>
<gene>
    <name evidence="4" type="ORF">STAS_25637</name>
</gene>
<dbReference type="GO" id="GO:0005739">
    <property type="term" value="C:mitochondrion"/>
    <property type="evidence" value="ECO:0007669"/>
    <property type="project" value="TreeGrafter"/>
</dbReference>
<dbReference type="PROSITE" id="PS51375">
    <property type="entry name" value="PPR"/>
    <property type="match status" value="5"/>
</dbReference>
<protein>
    <submittedName>
        <fullName evidence="4">Pentatricopeptide repeat-containing family protein</fullName>
    </submittedName>
</protein>
<dbReference type="InterPro" id="IPR011990">
    <property type="entry name" value="TPR-like_helical_dom_sf"/>
</dbReference>
<evidence type="ECO:0000256" key="3">
    <source>
        <dbReference type="PROSITE-ProRule" id="PRU00708"/>
    </source>
</evidence>
<evidence type="ECO:0000256" key="2">
    <source>
        <dbReference type="ARBA" id="ARBA00022737"/>
    </source>
</evidence>
<dbReference type="PANTHER" id="PTHR47938:SF9">
    <property type="entry name" value="OS10G0422300 PROTEIN"/>
    <property type="match status" value="1"/>
</dbReference>
<dbReference type="Proteomes" id="UP000325081">
    <property type="component" value="Unassembled WGS sequence"/>
</dbReference>
<dbReference type="GO" id="GO:0003729">
    <property type="term" value="F:mRNA binding"/>
    <property type="evidence" value="ECO:0007669"/>
    <property type="project" value="TreeGrafter"/>
</dbReference>
<organism evidence="4 5">
    <name type="scientific">Striga asiatica</name>
    <name type="common">Asiatic witchweed</name>
    <name type="synonym">Buchnera asiatica</name>
    <dbReference type="NCBI Taxonomy" id="4170"/>
    <lineage>
        <taxon>Eukaryota</taxon>
        <taxon>Viridiplantae</taxon>
        <taxon>Streptophyta</taxon>
        <taxon>Embryophyta</taxon>
        <taxon>Tracheophyta</taxon>
        <taxon>Spermatophyta</taxon>
        <taxon>Magnoliopsida</taxon>
        <taxon>eudicotyledons</taxon>
        <taxon>Gunneridae</taxon>
        <taxon>Pentapetalae</taxon>
        <taxon>asterids</taxon>
        <taxon>lamiids</taxon>
        <taxon>Lamiales</taxon>
        <taxon>Orobanchaceae</taxon>
        <taxon>Buchnereae</taxon>
        <taxon>Striga</taxon>
    </lineage>
</organism>
<sequence>MLSSFASKLHYLRSRQSIISLHLQILLFHNTTTDRSPRFLPKPASIPNPNHPKPNLVAIQNPTHSDYPDLQPAAVIETLNCYANDWKLALEFFNWAETQCGFRHTTQTLNRMIDILGKFFEFDAAWNLIEKTRSNPHSSPDHTTFRVLFKRYASAHLVKEAIDAFCKLDEYNLRDETSFSNLIDALCEYRHVIEAEDLCFKKNWADEYGFDILNFNVESTKIYNMILRGWFKMEWWRKCREFWDEMDKKDVKKDLYSYSIYMDIQCKCRKPWKAVKLYKEMKKKGIQLDVVAYNTVIRALGLYEGVDASMRLYKEMIELGCQPNVVTFNTIIKLLCDSGRYREAHKVFDLMIKKGCEPNIVTYHCFFTSLEKPREILKLFDGMLESGVRPRMDTYVMLMRKFGRWGFLRPVLLMWKKMEEHGLGPDEFAYNALIDALVQKGLVDTARKYEDEMLAKGLSAKPRAELRANVDGAGFTVHRSIFALNGGDDRQRVLLKNIYESGHAQLNHER</sequence>
<evidence type="ECO:0000256" key="1">
    <source>
        <dbReference type="ARBA" id="ARBA00007626"/>
    </source>
</evidence>
<evidence type="ECO:0000313" key="4">
    <source>
        <dbReference type="EMBL" id="GER48471.1"/>
    </source>
</evidence>
<accession>A0A5A7QX32</accession>
<evidence type="ECO:0000313" key="5">
    <source>
        <dbReference type="Proteomes" id="UP000325081"/>
    </source>
</evidence>
<feature type="repeat" description="PPR" evidence="3">
    <location>
        <begin position="426"/>
        <end position="460"/>
    </location>
</feature>
<feature type="repeat" description="PPR" evidence="3">
    <location>
        <begin position="289"/>
        <end position="323"/>
    </location>
</feature>
<proteinExistence type="inferred from homology"/>
<reference evidence="5" key="1">
    <citation type="journal article" date="2019" name="Curr. Biol.">
        <title>Genome Sequence of Striga asiatica Provides Insight into the Evolution of Plant Parasitism.</title>
        <authorList>
            <person name="Yoshida S."/>
            <person name="Kim S."/>
            <person name="Wafula E.K."/>
            <person name="Tanskanen J."/>
            <person name="Kim Y.M."/>
            <person name="Honaas L."/>
            <person name="Yang Z."/>
            <person name="Spallek T."/>
            <person name="Conn C.E."/>
            <person name="Ichihashi Y."/>
            <person name="Cheong K."/>
            <person name="Cui S."/>
            <person name="Der J.P."/>
            <person name="Gundlach H."/>
            <person name="Jiao Y."/>
            <person name="Hori C."/>
            <person name="Ishida J.K."/>
            <person name="Kasahara H."/>
            <person name="Kiba T."/>
            <person name="Kim M.S."/>
            <person name="Koo N."/>
            <person name="Laohavisit A."/>
            <person name="Lee Y.H."/>
            <person name="Lumba S."/>
            <person name="McCourt P."/>
            <person name="Mortimer J.C."/>
            <person name="Mutuku J.M."/>
            <person name="Nomura T."/>
            <person name="Sasaki-Sekimoto Y."/>
            <person name="Seto Y."/>
            <person name="Wang Y."/>
            <person name="Wakatake T."/>
            <person name="Sakakibara H."/>
            <person name="Demura T."/>
            <person name="Yamaguchi S."/>
            <person name="Yoneyama K."/>
            <person name="Manabe R.I."/>
            <person name="Nelson D.C."/>
            <person name="Schulman A.H."/>
            <person name="Timko M.P."/>
            <person name="dePamphilis C.W."/>
            <person name="Choi D."/>
            <person name="Shirasu K."/>
        </authorList>
    </citation>
    <scope>NUCLEOTIDE SEQUENCE [LARGE SCALE GENOMIC DNA]</scope>
    <source>
        <strain evidence="5">cv. UVA1</strain>
    </source>
</reference>
<dbReference type="EMBL" id="BKCP01008292">
    <property type="protein sequence ID" value="GER48471.1"/>
    <property type="molecule type" value="Genomic_DNA"/>
</dbReference>
<dbReference type="InterPro" id="IPR002885">
    <property type="entry name" value="PPR_rpt"/>
</dbReference>
<comment type="similarity">
    <text evidence="1">Belongs to the PPR family. P subfamily.</text>
</comment>
<name>A0A5A7QX32_STRAF</name>
<comment type="caution">
    <text evidence="4">The sequence shown here is derived from an EMBL/GenBank/DDBJ whole genome shotgun (WGS) entry which is preliminary data.</text>
</comment>
<feature type="repeat" description="PPR" evidence="3">
    <location>
        <begin position="254"/>
        <end position="288"/>
    </location>
</feature>
<dbReference type="Pfam" id="PF01535">
    <property type="entry name" value="PPR"/>
    <property type="match status" value="3"/>
</dbReference>
<dbReference type="NCBIfam" id="TIGR00756">
    <property type="entry name" value="PPR"/>
    <property type="match status" value="5"/>
</dbReference>
<dbReference type="AlphaFoldDB" id="A0A5A7QX32"/>
<keyword evidence="2" id="KW-0677">Repeat</keyword>
<dbReference type="OrthoDB" id="185373at2759"/>
<dbReference type="Pfam" id="PF13041">
    <property type="entry name" value="PPR_2"/>
    <property type="match status" value="2"/>
</dbReference>
<keyword evidence="5" id="KW-1185">Reference proteome</keyword>
<feature type="repeat" description="PPR" evidence="3">
    <location>
        <begin position="324"/>
        <end position="358"/>
    </location>
</feature>